<evidence type="ECO:0000313" key="2">
    <source>
        <dbReference type="EMBL" id="MBF6638951.1"/>
    </source>
</evidence>
<protein>
    <submittedName>
        <fullName evidence="2">Uncharacterized protein</fullName>
    </submittedName>
</protein>
<accession>A0AA40X5B3</accession>
<dbReference type="Proteomes" id="UP000705283">
    <property type="component" value="Unassembled WGS sequence"/>
</dbReference>
<name>A0AA40X5B3_9GAMM</name>
<feature type="compositionally biased region" description="Acidic residues" evidence="1">
    <location>
        <begin position="1288"/>
        <end position="1301"/>
    </location>
</feature>
<reference evidence="2" key="2">
    <citation type="submission" date="2022-09" db="EMBL/GenBank/DDBJ databases">
        <title>Rouxiella aceris sp. nov., isolated from tree sap and emended description of the genus Rhouxiella.</title>
        <authorList>
            <person name="Kim I.S."/>
        </authorList>
    </citation>
    <scope>NUCLEOTIDE SEQUENCE</scope>
    <source>
        <strain evidence="2">SAP-2</strain>
    </source>
</reference>
<reference evidence="2" key="1">
    <citation type="submission" date="2020-11" db="EMBL/GenBank/DDBJ databases">
        <authorList>
            <person name="Lee S.D."/>
        </authorList>
    </citation>
    <scope>NUCLEOTIDE SEQUENCE</scope>
    <source>
        <strain evidence="2">SAP-2</strain>
    </source>
</reference>
<organism evidence="2 3">
    <name type="scientific">Rouxiella silvae</name>
    <dbReference type="NCBI Taxonomy" id="1646373"/>
    <lineage>
        <taxon>Bacteria</taxon>
        <taxon>Pseudomonadati</taxon>
        <taxon>Pseudomonadota</taxon>
        <taxon>Gammaproteobacteria</taxon>
        <taxon>Enterobacterales</taxon>
        <taxon>Yersiniaceae</taxon>
        <taxon>Rouxiella</taxon>
    </lineage>
</organism>
<sequence>MPASISPRIANPFLKVINSHSCPSSNKNLSKINKNDWKVIDEHIMLTKGEPQREISLPKTLREVIISHAPTLLGLSPNIFMSLAHHIPSINLPGNAYSNITPSLFSLENLCATVSSAWQIIPALPQWPSGASANPLTLQNPNMHKPSDSFNVLKTQLQAFQLTSDTFQNTVLINYLVNKYVLFFREDDVQPPLERIRRELDDGRSRDGFNRLPTRGFKTLSVINPAVNGNSSAAEVIRWADRQMQASRILFTLAWDEGAGGIAAYLGAGLASTLGAFAQTLGAIMDGTLLDREPGETHAEWLLRLSSNIIIPPEAAAARAFKVNPTIINRVTPSSPSGLRVSHKASGLMRTLSPAAGESKLYINVQDKSYALTPHTTEGVYRLNNGREIYLNPLVGEWRRFCSGNSHLNAKSLSAIPDELLRLSPGDHSVLAFRGEISPESKVWTQPDTGKYYLEVLKLDPANQNSVVSHYVEGHLEGRFFSIKNPSQQADKHPLLEWKSGIGKWEVVANINSVVTNSVTSPIFRGLPSSVQVVPLVTLDPALSLPGFAHTYRLDNTGEIFIRTGSTRRGVAQYIKVEQSKSHPKIFRLNVFDRAKDLREIRYYRYQENGEFTLDNVISCHRVKRAEDNLCQPGTSGQASQNNPSLLYKKTVEQNSKIIADKIHEMRLNTLEMVPIQRPNLPSVRTAVSIEDIQNGYRSMIIAEIPITRVLTVFESQKVMAEAITTRYNKITHGKAPATSAEYSYILFDKLIKGGISNDNLLVVNFLLQGEVKHTALFFSSHGGIERILGPTTSVFEPQKVSVEQLYKASQSLVNGFEILNPWSDKNKHLVYKAGASRDSIKRDMVKILKESGIEINDDYIPGQGGVPKYRGTLRLEDVELVAQDPVRDSYCLLNPGEATFRETIRENYGILARGEAVLNEPMGTMKGRPSSLGARFDSINQIFSQLAVLDDSQLRAFIKEKFGEERLDKKTDLFRRSIVQTLNNLNSYRPGGGRVNRLVLLKSRLPTSSSEVLGFVTNDKNDPDPFFSIIHKEQWGYMNLFTYASQMHLICHEMSHVPEPSFLTDNTRLKTYDFFYNNLAGHGTFFQPYPNRISSYSLEHNDVVFSKDTESHLVLKSYDEYLTSEHEESVDFKNVDDRVVFKENIDAGFNKKIAELNKLIGTYNAGEGLYSDVQLEERYLLEFTEHFNEAMKKSGLSEIKLGLKTLTRRRNDGSQKLEIDPNAYEAMRRFFQRIANDKEARIAIVMNNADSITYYQFLLAAEKELISPHLPNGGSLPKPDERLPWADSDESEDSEMSDKR</sequence>
<evidence type="ECO:0000256" key="1">
    <source>
        <dbReference type="SAM" id="MobiDB-lite"/>
    </source>
</evidence>
<proteinExistence type="predicted"/>
<comment type="caution">
    <text evidence="2">The sequence shown here is derived from an EMBL/GenBank/DDBJ whole genome shotgun (WGS) entry which is preliminary data.</text>
</comment>
<feature type="region of interest" description="Disordered" evidence="1">
    <location>
        <begin position="1269"/>
        <end position="1301"/>
    </location>
</feature>
<dbReference type="EMBL" id="JADMKS010000009">
    <property type="protein sequence ID" value="MBF6638951.1"/>
    <property type="molecule type" value="Genomic_DNA"/>
</dbReference>
<gene>
    <name evidence="2" type="ORF">ITX54_20020</name>
</gene>
<evidence type="ECO:0000313" key="3">
    <source>
        <dbReference type="Proteomes" id="UP000705283"/>
    </source>
</evidence>
<dbReference type="RefSeq" id="WP_194978664.1">
    <property type="nucleotide sequence ID" value="NZ_JADMKS010000009.1"/>
</dbReference>